<gene>
    <name evidence="2" type="ORF">H4C75_14295</name>
</gene>
<dbReference type="Gene3D" id="2.60.40.3940">
    <property type="match status" value="1"/>
</dbReference>
<protein>
    <recommendedName>
        <fullName evidence="1">Putative tail fiber protein gp53-like C-terminal domain-containing protein</fullName>
    </recommendedName>
</protein>
<reference evidence="2 3" key="1">
    <citation type="submission" date="2020-07" db="EMBL/GenBank/DDBJ databases">
        <title>Diversity of carbapenemase encoding genes among Pseudomonas putida group clinical isolates in a tertiary Brazilian hospital.</title>
        <authorList>
            <person name="Alberto-Lei F."/>
            <person name="Nodari C.S."/>
            <person name="Streling A.P."/>
            <person name="Paulino J.T."/>
            <person name="Bessa-Neto F.O."/>
            <person name="Cayo R."/>
            <person name="Gales A.C."/>
        </authorList>
    </citation>
    <scope>NUCLEOTIDE SEQUENCE [LARGE SCALE GENOMIC DNA]</scope>
    <source>
        <strain evidence="2 3">14802</strain>
    </source>
</reference>
<proteinExistence type="predicted"/>
<dbReference type="InterPro" id="IPR054075">
    <property type="entry name" value="Gp53-like_C"/>
</dbReference>
<dbReference type="AlphaFoldDB" id="A0A7W2PZ32"/>
<feature type="domain" description="Putative tail fiber protein gp53-like C-terminal" evidence="1">
    <location>
        <begin position="305"/>
        <end position="388"/>
    </location>
</feature>
<organism evidence="2 3">
    <name type="scientific">Pseudomonas mosselii</name>
    <dbReference type="NCBI Taxonomy" id="78327"/>
    <lineage>
        <taxon>Bacteria</taxon>
        <taxon>Pseudomonadati</taxon>
        <taxon>Pseudomonadota</taxon>
        <taxon>Gammaproteobacteria</taxon>
        <taxon>Pseudomonadales</taxon>
        <taxon>Pseudomonadaceae</taxon>
        <taxon>Pseudomonas</taxon>
    </lineage>
</organism>
<evidence type="ECO:0000313" key="3">
    <source>
        <dbReference type="Proteomes" id="UP000541770"/>
    </source>
</evidence>
<name>A0A7W2PZ32_9PSED</name>
<dbReference type="Proteomes" id="UP000541770">
    <property type="component" value="Unassembled WGS sequence"/>
</dbReference>
<dbReference type="Pfam" id="PF21882">
    <property type="entry name" value="Gp53-like_C"/>
    <property type="match status" value="1"/>
</dbReference>
<dbReference type="RefSeq" id="WP_182323449.1">
    <property type="nucleotide sequence ID" value="NZ_JACGDE010000009.1"/>
</dbReference>
<evidence type="ECO:0000259" key="1">
    <source>
        <dbReference type="Pfam" id="PF21882"/>
    </source>
</evidence>
<sequence>MQKIGDSTDTADSAGEFTEGNSAGGIRATHIKSRWLNSIQRELLGLIAAAGLSRNVEDDSQVSKAVSILAASAAEFPNIGKKPVTLNGYGITDAYTKSEVGDLLASKVSASTTLSGYGITDAYTKTEVGNLLASKVSASTTLSGYGITDAYTKTEVGNLLANKADTSTSLAGYGITDAYTKTQVSDLLSGKANRSTTLSGYGITDAYKRDDVDYLINQAVKDLAVRATTLAGYGITDAYKRGDVDYLINQAVKDLATKATSLAGYGITDAYNKTDVNYLIGLAVNALLPKRSFAVNDFIRIPDVPGGLILQMGTVLVSPEASVDITLPLTFNAARGAIAGVAADGATNQGNFSAYASLQSNSTIRITQDISTTSTATNQYINWLAWGN</sequence>
<accession>A0A7W2PZ32</accession>
<dbReference type="EMBL" id="JACGDE010000009">
    <property type="protein sequence ID" value="MBA6065928.1"/>
    <property type="molecule type" value="Genomic_DNA"/>
</dbReference>
<evidence type="ECO:0000313" key="2">
    <source>
        <dbReference type="EMBL" id="MBA6065928.1"/>
    </source>
</evidence>
<comment type="caution">
    <text evidence="2">The sequence shown here is derived from an EMBL/GenBank/DDBJ whole genome shotgun (WGS) entry which is preliminary data.</text>
</comment>